<evidence type="ECO:0000313" key="2">
    <source>
        <dbReference type="EMBL" id="MFC5835206.1"/>
    </source>
</evidence>
<organism evidence="2 3">
    <name type="scientific">Nonomuraea insulae</name>
    <dbReference type="NCBI Taxonomy" id="1616787"/>
    <lineage>
        <taxon>Bacteria</taxon>
        <taxon>Bacillati</taxon>
        <taxon>Actinomycetota</taxon>
        <taxon>Actinomycetes</taxon>
        <taxon>Streptosporangiales</taxon>
        <taxon>Streptosporangiaceae</taxon>
        <taxon>Nonomuraea</taxon>
    </lineage>
</organism>
<proteinExistence type="predicted"/>
<name>A0ABW1DDR0_9ACTN</name>
<dbReference type="RefSeq" id="WP_379524615.1">
    <property type="nucleotide sequence ID" value="NZ_JBHSPA010000118.1"/>
</dbReference>
<keyword evidence="1" id="KW-0732">Signal</keyword>
<evidence type="ECO:0000313" key="3">
    <source>
        <dbReference type="Proteomes" id="UP001596058"/>
    </source>
</evidence>
<feature type="chain" id="PRO_5046911165" evidence="1">
    <location>
        <begin position="24"/>
        <end position="48"/>
    </location>
</feature>
<reference evidence="3" key="1">
    <citation type="journal article" date="2019" name="Int. J. Syst. Evol. Microbiol.">
        <title>The Global Catalogue of Microorganisms (GCM) 10K type strain sequencing project: providing services to taxonomists for standard genome sequencing and annotation.</title>
        <authorList>
            <consortium name="The Broad Institute Genomics Platform"/>
            <consortium name="The Broad Institute Genome Sequencing Center for Infectious Disease"/>
            <person name="Wu L."/>
            <person name="Ma J."/>
        </authorList>
    </citation>
    <scope>NUCLEOTIDE SEQUENCE [LARGE SCALE GENOMIC DNA]</scope>
    <source>
        <strain evidence="3">CCUG 53903</strain>
    </source>
</reference>
<accession>A0ABW1DDR0</accession>
<protein>
    <submittedName>
        <fullName evidence="2">Uncharacterized protein</fullName>
    </submittedName>
</protein>
<dbReference type="Proteomes" id="UP001596058">
    <property type="component" value="Unassembled WGS sequence"/>
</dbReference>
<keyword evidence="3" id="KW-1185">Reference proteome</keyword>
<feature type="signal peptide" evidence="1">
    <location>
        <begin position="1"/>
        <end position="23"/>
    </location>
</feature>
<sequence>MKVRVLTAIAVLALAYGAPPALLDALGSGDPPLVDVHTYVQHINVLTS</sequence>
<dbReference type="EMBL" id="JBHSPA010000118">
    <property type="protein sequence ID" value="MFC5835206.1"/>
    <property type="molecule type" value="Genomic_DNA"/>
</dbReference>
<evidence type="ECO:0000256" key="1">
    <source>
        <dbReference type="SAM" id="SignalP"/>
    </source>
</evidence>
<gene>
    <name evidence="2" type="ORF">ACFPZ3_66220</name>
</gene>
<comment type="caution">
    <text evidence="2">The sequence shown here is derived from an EMBL/GenBank/DDBJ whole genome shotgun (WGS) entry which is preliminary data.</text>
</comment>